<keyword evidence="3" id="KW-1185">Reference proteome</keyword>
<accession>A0A6A6SS06</accession>
<evidence type="ECO:0000313" key="3">
    <source>
        <dbReference type="Proteomes" id="UP000799324"/>
    </source>
</evidence>
<protein>
    <recommendedName>
        <fullName evidence="4">Lytic polysaccharide monooxygenase</fullName>
    </recommendedName>
</protein>
<reference evidence="2" key="1">
    <citation type="journal article" date="2020" name="Stud. Mycol.">
        <title>101 Dothideomycetes genomes: a test case for predicting lifestyles and emergence of pathogens.</title>
        <authorList>
            <person name="Haridas S."/>
            <person name="Albert R."/>
            <person name="Binder M."/>
            <person name="Bloem J."/>
            <person name="Labutti K."/>
            <person name="Salamov A."/>
            <person name="Andreopoulos B."/>
            <person name="Baker S."/>
            <person name="Barry K."/>
            <person name="Bills G."/>
            <person name="Bluhm B."/>
            <person name="Cannon C."/>
            <person name="Castanera R."/>
            <person name="Culley D."/>
            <person name="Daum C."/>
            <person name="Ezra D."/>
            <person name="Gonzalez J."/>
            <person name="Henrissat B."/>
            <person name="Kuo A."/>
            <person name="Liang C."/>
            <person name="Lipzen A."/>
            <person name="Lutzoni F."/>
            <person name="Magnuson J."/>
            <person name="Mondo S."/>
            <person name="Nolan M."/>
            <person name="Ohm R."/>
            <person name="Pangilinan J."/>
            <person name="Park H.-J."/>
            <person name="Ramirez L."/>
            <person name="Alfaro M."/>
            <person name="Sun H."/>
            <person name="Tritt A."/>
            <person name="Yoshinaga Y."/>
            <person name="Zwiers L.-H."/>
            <person name="Turgeon B."/>
            <person name="Goodwin S."/>
            <person name="Spatafora J."/>
            <person name="Crous P."/>
            <person name="Grigoriev I."/>
        </authorList>
    </citation>
    <scope>NUCLEOTIDE SEQUENCE</scope>
    <source>
        <strain evidence="2">CBS 122681</strain>
    </source>
</reference>
<sequence length="138" mass="15413">MKLFTLLPAVIGLVAAAPAPDSTPTNSTIGPGEYFHLALYDGPECTGKYSVLVIKDDCYPISARSVAVLAYQPWLKYSIFHIEMRWSLFEMEDKMKANDERVHGSYADNCKGPWMPIPWRNPPYCQGAETIKSAKVVL</sequence>
<evidence type="ECO:0000256" key="1">
    <source>
        <dbReference type="SAM" id="SignalP"/>
    </source>
</evidence>
<feature type="chain" id="PRO_5025458998" description="Lytic polysaccharide monooxygenase" evidence="1">
    <location>
        <begin position="17"/>
        <end position="138"/>
    </location>
</feature>
<evidence type="ECO:0008006" key="4">
    <source>
        <dbReference type="Google" id="ProtNLM"/>
    </source>
</evidence>
<dbReference type="EMBL" id="MU004496">
    <property type="protein sequence ID" value="KAF2649343.1"/>
    <property type="molecule type" value="Genomic_DNA"/>
</dbReference>
<organism evidence="2 3">
    <name type="scientific">Lophiostoma macrostomum CBS 122681</name>
    <dbReference type="NCBI Taxonomy" id="1314788"/>
    <lineage>
        <taxon>Eukaryota</taxon>
        <taxon>Fungi</taxon>
        <taxon>Dikarya</taxon>
        <taxon>Ascomycota</taxon>
        <taxon>Pezizomycotina</taxon>
        <taxon>Dothideomycetes</taxon>
        <taxon>Pleosporomycetidae</taxon>
        <taxon>Pleosporales</taxon>
        <taxon>Lophiostomataceae</taxon>
        <taxon>Lophiostoma</taxon>
    </lineage>
</organism>
<dbReference type="AlphaFoldDB" id="A0A6A6SS06"/>
<feature type="signal peptide" evidence="1">
    <location>
        <begin position="1"/>
        <end position="16"/>
    </location>
</feature>
<dbReference type="Proteomes" id="UP000799324">
    <property type="component" value="Unassembled WGS sequence"/>
</dbReference>
<gene>
    <name evidence="2" type="ORF">K491DRAFT_683926</name>
</gene>
<keyword evidence="1" id="KW-0732">Signal</keyword>
<evidence type="ECO:0000313" key="2">
    <source>
        <dbReference type="EMBL" id="KAF2649343.1"/>
    </source>
</evidence>
<proteinExistence type="predicted"/>
<name>A0A6A6SS06_9PLEO</name>